<sequence length="110" mass="12078">MVDLRGLKHMSNTAPSSGFSEKVRSMAATPLFLSGRLQVGYLNEKNSTLGNETYVQQCHNKSSYRDFWEATGFTTHGAGHSGIGGVMGEIDASPGDPLFYLHHGFVDRLW</sequence>
<organism evidence="4 5">
    <name type="scientific">Fusarium oxysporum f. sp. cubense (strain race 4)</name>
    <name type="common">Panama disease fungus</name>
    <dbReference type="NCBI Taxonomy" id="2502994"/>
    <lineage>
        <taxon>Eukaryota</taxon>
        <taxon>Fungi</taxon>
        <taxon>Dikarya</taxon>
        <taxon>Ascomycota</taxon>
        <taxon>Pezizomycotina</taxon>
        <taxon>Sordariomycetes</taxon>
        <taxon>Hypocreomycetidae</taxon>
        <taxon>Hypocreales</taxon>
        <taxon>Nectriaceae</taxon>
        <taxon>Fusarium</taxon>
        <taxon>Fusarium oxysporum species complex</taxon>
    </lineage>
</organism>
<reference evidence="5" key="1">
    <citation type="submission" date="2012-09" db="EMBL/GenBank/DDBJ databases">
        <title>Genome sequencing and comparative transcriptomics of race 1 and race 4 of banana pathogen: Fusarium oxysporum f. sp. cubense.</title>
        <authorList>
            <person name="Fang X."/>
            <person name="Huang J."/>
        </authorList>
    </citation>
    <scope>NUCLEOTIDE SEQUENCE [LARGE SCALE GENOMIC DNA]</scope>
    <source>
        <strain evidence="5">race 4</strain>
    </source>
</reference>
<dbReference type="Gene3D" id="1.10.1280.10">
    <property type="entry name" value="Di-copper center containing domain from catechol oxidase"/>
    <property type="match status" value="1"/>
</dbReference>
<gene>
    <name evidence="4" type="ORF">FOC4_h10017105</name>
</gene>
<dbReference type="HOGENOM" id="CLU_2176984_0_0_1"/>
<protein>
    <recommendedName>
        <fullName evidence="3">Tyrosinase copper-binding domain-containing protein</fullName>
    </recommendedName>
</protein>
<evidence type="ECO:0000313" key="5">
    <source>
        <dbReference type="Proteomes" id="UP000016929"/>
    </source>
</evidence>
<proteinExistence type="predicted"/>
<dbReference type="InterPro" id="IPR002227">
    <property type="entry name" value="Tyrosinase_Cu-bd"/>
</dbReference>
<feature type="non-terminal residue" evidence="4">
    <location>
        <position position="110"/>
    </location>
</feature>
<evidence type="ECO:0000256" key="1">
    <source>
        <dbReference type="ARBA" id="ARBA00022723"/>
    </source>
</evidence>
<evidence type="ECO:0000259" key="3">
    <source>
        <dbReference type="PROSITE" id="PS00498"/>
    </source>
</evidence>
<dbReference type="GO" id="GO:0046872">
    <property type="term" value="F:metal ion binding"/>
    <property type="evidence" value="ECO:0007669"/>
    <property type="project" value="UniProtKB-KW"/>
</dbReference>
<evidence type="ECO:0000313" key="4">
    <source>
        <dbReference type="EMBL" id="EMT71726.1"/>
    </source>
</evidence>
<keyword evidence="2" id="KW-0186">Copper</keyword>
<dbReference type="OrthoDB" id="6132182at2759"/>
<evidence type="ECO:0000256" key="2">
    <source>
        <dbReference type="ARBA" id="ARBA00023008"/>
    </source>
</evidence>
<dbReference type="InterPro" id="IPR050316">
    <property type="entry name" value="Tyrosinase/Hemocyanin"/>
</dbReference>
<dbReference type="Pfam" id="PF00264">
    <property type="entry name" value="Tyrosinase"/>
    <property type="match status" value="1"/>
</dbReference>
<accession>N1S298</accession>
<reference evidence="5" key="2">
    <citation type="journal article" date="2014" name="PLoS ONE">
        <title>Genome and Transcriptome Analysis of the Fungal Pathogen Fusarium oxysporum f. sp. cubense Causing Banana Vascular Wilt Disease.</title>
        <authorList>
            <person name="Guo L."/>
            <person name="Han L."/>
            <person name="Yang L."/>
            <person name="Zeng H."/>
            <person name="Fan D."/>
            <person name="Zhu Y."/>
            <person name="Feng Y."/>
            <person name="Wang G."/>
            <person name="Peng C."/>
            <person name="Jiang X."/>
            <person name="Zhou D."/>
            <person name="Ni P."/>
            <person name="Liang C."/>
            <person name="Liu L."/>
            <person name="Wang J."/>
            <person name="Mao C."/>
            <person name="Fang X."/>
            <person name="Peng M."/>
            <person name="Huang J."/>
        </authorList>
    </citation>
    <scope>NUCLEOTIDE SEQUENCE [LARGE SCALE GENOMIC DNA]</scope>
    <source>
        <strain evidence="5">race 4</strain>
    </source>
</reference>
<dbReference type="EMBL" id="KB726307">
    <property type="protein sequence ID" value="EMT71726.1"/>
    <property type="molecule type" value="Genomic_DNA"/>
</dbReference>
<dbReference type="Proteomes" id="UP000016929">
    <property type="component" value="Unassembled WGS sequence"/>
</dbReference>
<dbReference type="PROSITE" id="PS00498">
    <property type="entry name" value="TYROSINASE_2"/>
    <property type="match status" value="1"/>
</dbReference>
<name>N1S298_FUSC4</name>
<feature type="domain" description="Tyrosinase copper-binding" evidence="3">
    <location>
        <begin position="96"/>
        <end position="107"/>
    </location>
</feature>
<dbReference type="PANTHER" id="PTHR11474:SF126">
    <property type="entry name" value="TYROSINASE-LIKE PROTEIN TYR-1-RELATED"/>
    <property type="match status" value="1"/>
</dbReference>
<keyword evidence="5" id="KW-1185">Reference proteome</keyword>
<keyword evidence="1" id="KW-0479">Metal-binding</keyword>
<dbReference type="STRING" id="1229665.N1S298"/>
<dbReference type="InterPro" id="IPR008922">
    <property type="entry name" value="Di-copper_centre_dom_sf"/>
</dbReference>
<dbReference type="PANTHER" id="PTHR11474">
    <property type="entry name" value="TYROSINASE FAMILY MEMBER"/>
    <property type="match status" value="1"/>
</dbReference>
<dbReference type="GO" id="GO:0016491">
    <property type="term" value="F:oxidoreductase activity"/>
    <property type="evidence" value="ECO:0007669"/>
    <property type="project" value="InterPro"/>
</dbReference>
<dbReference type="SUPFAM" id="SSF48056">
    <property type="entry name" value="Di-copper centre-containing domain"/>
    <property type="match status" value="1"/>
</dbReference>
<dbReference type="AlphaFoldDB" id="N1S298"/>